<feature type="domain" description="Transposase IS4-like" evidence="1">
    <location>
        <begin position="433"/>
        <end position="544"/>
    </location>
</feature>
<dbReference type="InterPro" id="IPR002559">
    <property type="entry name" value="Transposase_11"/>
</dbReference>
<evidence type="ECO:0000259" key="1">
    <source>
        <dbReference type="Pfam" id="PF01609"/>
    </source>
</evidence>
<dbReference type="InterPro" id="IPR047654">
    <property type="entry name" value="IS1634_transpos"/>
</dbReference>
<proteinExistence type="predicted"/>
<gene>
    <name evidence="2" type="ORF">IAB12_00665</name>
</gene>
<reference evidence="2" key="1">
    <citation type="journal article" date="2021" name="PeerJ">
        <title>Extensive microbial diversity within the chicken gut microbiome revealed by metagenomics and culture.</title>
        <authorList>
            <person name="Gilroy R."/>
            <person name="Ravi A."/>
            <person name="Getino M."/>
            <person name="Pursley I."/>
            <person name="Horton D.L."/>
            <person name="Alikhan N.F."/>
            <person name="Baker D."/>
            <person name="Gharbi K."/>
            <person name="Hall N."/>
            <person name="Watson M."/>
            <person name="Adriaenssens E.M."/>
            <person name="Foster-Nyarko E."/>
            <person name="Jarju S."/>
            <person name="Secka A."/>
            <person name="Antonio M."/>
            <person name="Oren A."/>
            <person name="Chaudhuri R.R."/>
            <person name="La Ragione R."/>
            <person name="Hildebrand F."/>
            <person name="Pallen M.J."/>
        </authorList>
    </citation>
    <scope>NUCLEOTIDE SEQUENCE</scope>
    <source>
        <strain evidence="2">Gambia11-129</strain>
    </source>
</reference>
<dbReference type="PANTHER" id="PTHR34614">
    <property type="match status" value="1"/>
</dbReference>
<dbReference type="EMBL" id="DXHU01000005">
    <property type="protein sequence ID" value="HIV98278.1"/>
    <property type="molecule type" value="Genomic_DNA"/>
</dbReference>
<dbReference type="Pfam" id="PF01609">
    <property type="entry name" value="DDE_Tnp_1"/>
    <property type="match status" value="2"/>
</dbReference>
<dbReference type="GO" id="GO:0006313">
    <property type="term" value="P:DNA transposition"/>
    <property type="evidence" value="ECO:0007669"/>
    <property type="project" value="InterPro"/>
</dbReference>
<dbReference type="GO" id="GO:0004803">
    <property type="term" value="F:transposase activity"/>
    <property type="evidence" value="ECO:0007669"/>
    <property type="project" value="InterPro"/>
</dbReference>
<protein>
    <submittedName>
        <fullName evidence="2">IS1634 family transposase</fullName>
    </submittedName>
</protein>
<organism evidence="2 3">
    <name type="scientific">Candidatus Ornithospirochaeta avicola</name>
    <dbReference type="NCBI Taxonomy" id="2840896"/>
    <lineage>
        <taxon>Bacteria</taxon>
        <taxon>Pseudomonadati</taxon>
        <taxon>Spirochaetota</taxon>
        <taxon>Spirochaetia</taxon>
        <taxon>Spirochaetales</taxon>
        <taxon>Spirochaetaceae</taxon>
        <taxon>Spirochaetaceae incertae sedis</taxon>
        <taxon>Candidatus Ornithospirochaeta</taxon>
    </lineage>
</organism>
<dbReference type="InterPro" id="IPR012337">
    <property type="entry name" value="RNaseH-like_sf"/>
</dbReference>
<dbReference type="NCBIfam" id="NF033559">
    <property type="entry name" value="transpos_IS1634"/>
    <property type="match status" value="1"/>
</dbReference>
<dbReference type="Proteomes" id="UP000823936">
    <property type="component" value="Unassembled WGS sequence"/>
</dbReference>
<dbReference type="SUPFAM" id="SSF53098">
    <property type="entry name" value="Ribonuclease H-like"/>
    <property type="match status" value="1"/>
</dbReference>
<name>A0A9D1TMI4_9SPIO</name>
<evidence type="ECO:0000313" key="3">
    <source>
        <dbReference type="Proteomes" id="UP000823936"/>
    </source>
</evidence>
<dbReference type="AlphaFoldDB" id="A0A9D1TMI4"/>
<evidence type="ECO:0000313" key="2">
    <source>
        <dbReference type="EMBL" id="HIV98278.1"/>
    </source>
</evidence>
<reference evidence="2" key="2">
    <citation type="submission" date="2021-04" db="EMBL/GenBank/DDBJ databases">
        <authorList>
            <person name="Gilroy R."/>
        </authorList>
    </citation>
    <scope>NUCLEOTIDE SEQUENCE</scope>
    <source>
        <strain evidence="2">Gambia11-129</strain>
    </source>
</reference>
<comment type="caution">
    <text evidence="2">The sequence shown here is derived from an EMBL/GenBank/DDBJ whole genome shotgun (WGS) entry which is preliminary data.</text>
</comment>
<dbReference type="GO" id="GO:0003677">
    <property type="term" value="F:DNA binding"/>
    <property type="evidence" value="ECO:0007669"/>
    <property type="project" value="InterPro"/>
</dbReference>
<feature type="domain" description="Transposase IS4-like" evidence="1">
    <location>
        <begin position="245"/>
        <end position="316"/>
    </location>
</feature>
<accession>A0A9D1TMI4</accession>
<dbReference type="PANTHER" id="PTHR34614:SF2">
    <property type="entry name" value="TRANSPOSASE IS4-LIKE DOMAIN-CONTAINING PROTEIN"/>
    <property type="match status" value="1"/>
</dbReference>
<sequence>MRLKVIPTKTDKKLYLVKTIKKPGAKYTTTKAIECFGNLSELEKIYDDPIAHFKEVARRRTEEEKARKDEQKLVDPIKVDLNAHVDFSVEGMEDGKYDNYLHLGQMPLLRLYHMLELDDFLARKRKSWGIRSGMEVIYKLLVIGRIICPGSKLATWQQLKHFKLGNSKPTDDDVYNALEFIGGSSEEVLLHLNEVIKRKTGRDTSLMYYDVTNYYCEIDDPDNAVDGGLRRRGVCKEHRPEPIIQMGLFMDGDGLPVTYGIFPGNNNDVTTFIPMMNKTTDDYGMKKIIYVADKGMMSHDNIVHILSHGCGYVISDSPRKKQDKDIMEFLHDPSGYNATMGGDKNSEVVFKYKERIVPMKRSGVTYRGEGDKKTCTVEYNEVQIVFWSKKYADRARKQRYEALEKVMKNPKVFDDYNVKGLLKKIPVDPRDGAVRDDMEYIVELDRERLREAEALDGYYIIRSNVIGRDDDEKPWKGEYRFRSDNFFQLNKDVYAMTIIDMYRGLWEIEETFKITKSFLSTRPIYVRKESSIRAHFTTCFIALLIVRLLERQTGNKLNHSEVLDAVRQSIVAEISPGVYRNIVTSRNMEIIGNSMGIDLTKLWYTANEMRSLSAKPKN</sequence>